<sequence length="133" mass="14748">MKKVILVAFLVLSGAVTFAQDGFKADVLKVIEKSGAAGPMAAAKEQIMASIPEANKEAFSKDFDATLPSLYEKMAKVYMETYTHDDIKAMLKFYETPVGKKMAEKAGELYKKNMAAGQEWGMELQGLMMKYMQ</sequence>
<feature type="domain" description="DUF2059" evidence="2">
    <location>
        <begin position="72"/>
        <end position="125"/>
    </location>
</feature>
<dbReference type="KEGG" id="fse:DI487_04495"/>
<gene>
    <name evidence="3" type="ORF">DI487_04495</name>
</gene>
<dbReference type="Proteomes" id="UP000245429">
    <property type="component" value="Chromosome"/>
</dbReference>
<evidence type="ECO:0000313" key="4">
    <source>
        <dbReference type="Proteomes" id="UP000245429"/>
    </source>
</evidence>
<feature type="chain" id="PRO_5015857874" description="DUF2059 domain-containing protein" evidence="1">
    <location>
        <begin position="20"/>
        <end position="133"/>
    </location>
</feature>
<protein>
    <recommendedName>
        <fullName evidence="2">DUF2059 domain-containing protein</fullName>
    </recommendedName>
</protein>
<reference evidence="3 4" key="1">
    <citation type="submission" date="2018-05" db="EMBL/GenBank/DDBJ databases">
        <title>Flavobacterium sp. MEBiC07310.</title>
        <authorList>
            <person name="Baek K."/>
        </authorList>
    </citation>
    <scope>NUCLEOTIDE SEQUENCE [LARGE SCALE GENOMIC DNA]</scope>
    <source>
        <strain evidence="3 4">MEBiC07310</strain>
    </source>
</reference>
<accession>A0A2U8QTI8</accession>
<proteinExistence type="predicted"/>
<organism evidence="3 4">
    <name type="scientific">Flavobacterium sediminis</name>
    <dbReference type="NCBI Taxonomy" id="2201181"/>
    <lineage>
        <taxon>Bacteria</taxon>
        <taxon>Pseudomonadati</taxon>
        <taxon>Bacteroidota</taxon>
        <taxon>Flavobacteriia</taxon>
        <taxon>Flavobacteriales</taxon>
        <taxon>Flavobacteriaceae</taxon>
        <taxon>Flavobacterium</taxon>
    </lineage>
</organism>
<dbReference type="AlphaFoldDB" id="A0A2U8QTI8"/>
<name>A0A2U8QTI8_9FLAO</name>
<evidence type="ECO:0000259" key="2">
    <source>
        <dbReference type="Pfam" id="PF09832"/>
    </source>
</evidence>
<keyword evidence="1" id="KW-0732">Signal</keyword>
<evidence type="ECO:0000256" key="1">
    <source>
        <dbReference type="SAM" id="SignalP"/>
    </source>
</evidence>
<dbReference type="RefSeq" id="WP_109568599.1">
    <property type="nucleotide sequence ID" value="NZ_CP029463.1"/>
</dbReference>
<keyword evidence="4" id="KW-1185">Reference proteome</keyword>
<dbReference type="OrthoDB" id="1143459at2"/>
<feature type="signal peptide" evidence="1">
    <location>
        <begin position="1"/>
        <end position="19"/>
    </location>
</feature>
<dbReference type="InterPro" id="IPR018637">
    <property type="entry name" value="DUF2059"/>
</dbReference>
<evidence type="ECO:0000313" key="3">
    <source>
        <dbReference type="EMBL" id="AWM13196.1"/>
    </source>
</evidence>
<dbReference type="Pfam" id="PF09832">
    <property type="entry name" value="DUF2059"/>
    <property type="match status" value="1"/>
</dbReference>
<dbReference type="EMBL" id="CP029463">
    <property type="protein sequence ID" value="AWM13196.1"/>
    <property type="molecule type" value="Genomic_DNA"/>
</dbReference>